<dbReference type="PANTHER" id="PTHR37816:SF2">
    <property type="entry name" value="DNA TOPOLOGY MODULATION PROTEIN FLAR-RELATED PROTEIN"/>
    <property type="match status" value="1"/>
</dbReference>
<dbReference type="PANTHER" id="PTHR37816">
    <property type="entry name" value="YALI0E33011P"/>
    <property type="match status" value="1"/>
</dbReference>
<evidence type="ECO:0008006" key="3">
    <source>
        <dbReference type="Google" id="ProtNLM"/>
    </source>
</evidence>
<name>A0A084A7B3_LACLC</name>
<sequence>MKIYIVGTVGSGKSTLARKLSGKSSIDVFHLDSVVHDGERHRTDKEISESIECIFKNNNFIIEDTLREQFIPLLSKVDKIIYLDLPKTLLKYRVIKRYLKQKIGLEKSTYRPSLQMLRQMFIWQKIDRSELIKAQKKTIILKNQREIRQFIKKFSKIEKKE</sequence>
<dbReference type="EMBL" id="AZSI01000213">
    <property type="protein sequence ID" value="KEY61192.1"/>
    <property type="molecule type" value="Genomic_DNA"/>
</dbReference>
<evidence type="ECO:0000313" key="2">
    <source>
        <dbReference type="Proteomes" id="UP000028401"/>
    </source>
</evidence>
<organism evidence="1 2">
    <name type="scientific">Lactococcus cremoris subsp. cremoris GE214</name>
    <dbReference type="NCBI Taxonomy" id="1415168"/>
    <lineage>
        <taxon>Bacteria</taxon>
        <taxon>Bacillati</taxon>
        <taxon>Bacillota</taxon>
        <taxon>Bacilli</taxon>
        <taxon>Lactobacillales</taxon>
        <taxon>Streptococcaceae</taxon>
        <taxon>Lactococcus</taxon>
        <taxon>Lactococcus cremoris subsp. cremoris</taxon>
    </lineage>
</organism>
<dbReference type="SUPFAM" id="SSF52540">
    <property type="entry name" value="P-loop containing nucleoside triphosphate hydrolases"/>
    <property type="match status" value="1"/>
</dbReference>
<protein>
    <recommendedName>
        <fullName evidence="3">AAA family ATPase</fullName>
    </recommendedName>
</protein>
<comment type="caution">
    <text evidence="1">The sequence shown here is derived from an EMBL/GenBank/DDBJ whole genome shotgun (WGS) entry which is preliminary data.</text>
</comment>
<evidence type="ECO:0000313" key="1">
    <source>
        <dbReference type="EMBL" id="KEY61192.1"/>
    </source>
</evidence>
<proteinExistence type="predicted"/>
<dbReference type="Pfam" id="PF13238">
    <property type="entry name" value="AAA_18"/>
    <property type="match status" value="1"/>
</dbReference>
<dbReference type="AlphaFoldDB" id="A0A084A7B3"/>
<dbReference type="RefSeq" id="WP_042749039.1">
    <property type="nucleotide sequence ID" value="NZ_AZSI01000213.1"/>
</dbReference>
<dbReference type="InterPro" id="IPR027417">
    <property type="entry name" value="P-loop_NTPase"/>
</dbReference>
<dbReference type="Proteomes" id="UP000028401">
    <property type="component" value="Unassembled WGS sequence"/>
</dbReference>
<gene>
    <name evidence="1" type="ORF">U725_02678</name>
</gene>
<dbReference type="PATRIC" id="fig|1415168.3.peg.2729"/>
<dbReference type="Gene3D" id="3.40.50.300">
    <property type="entry name" value="P-loop containing nucleotide triphosphate hydrolases"/>
    <property type="match status" value="1"/>
</dbReference>
<reference evidence="1 2" key="1">
    <citation type="submission" date="2014-06" db="EMBL/GenBank/DDBJ databases">
        <title>Draft genome sequence of the putrescine producing strain Lactococcus lactis subsp cremoris GE214.</title>
        <authorList>
            <person name="Ladero V."/>
            <person name="Linares D.M."/>
            <person name="del Rio B."/>
            <person name="Mayo B."/>
            <person name="Martin M.C."/>
            <person name="Fernandez M."/>
            <person name="Alvarez M.A."/>
        </authorList>
    </citation>
    <scope>NUCLEOTIDE SEQUENCE [LARGE SCALE GENOMIC DNA]</scope>
    <source>
        <strain evidence="1 2">GE214</strain>
    </source>
</reference>
<accession>A0A084A7B3</accession>
<dbReference type="InterPro" id="IPR052922">
    <property type="entry name" value="Cytidylate_Kinase-2"/>
</dbReference>